<dbReference type="PANTHER" id="PTHR30332">
    <property type="entry name" value="PROBABLE GENERAL SECRETION PATHWAY PROTEIN D"/>
    <property type="match status" value="1"/>
</dbReference>
<dbReference type="InterPro" id="IPR032789">
    <property type="entry name" value="T2SS-T3SS_pil_N"/>
</dbReference>
<dbReference type="AlphaFoldDB" id="A0A3D9HNH4"/>
<evidence type="ECO:0000259" key="3">
    <source>
        <dbReference type="PROSITE" id="PS50914"/>
    </source>
</evidence>
<evidence type="ECO:0000256" key="2">
    <source>
        <dbReference type="SAM" id="SignalP"/>
    </source>
</evidence>
<keyword evidence="5" id="KW-1185">Reference proteome</keyword>
<dbReference type="Pfam" id="PF13629">
    <property type="entry name" value="T2SS-T3SS_pil_N"/>
    <property type="match status" value="1"/>
</dbReference>
<feature type="domain" description="BON" evidence="3">
    <location>
        <begin position="102"/>
        <end position="172"/>
    </location>
</feature>
<dbReference type="GO" id="GO:0009306">
    <property type="term" value="P:protein secretion"/>
    <property type="evidence" value="ECO:0007669"/>
    <property type="project" value="InterPro"/>
</dbReference>
<dbReference type="InterPro" id="IPR007055">
    <property type="entry name" value="BON_dom"/>
</dbReference>
<proteinExistence type="inferred from homology"/>
<protein>
    <submittedName>
        <fullName evidence="4">Pilus assembly protein CpaC</fullName>
    </submittedName>
</protein>
<dbReference type="Pfam" id="PF00263">
    <property type="entry name" value="Secretin"/>
    <property type="match status" value="1"/>
</dbReference>
<name>A0A3D9HNH4_9PROT</name>
<dbReference type="InterPro" id="IPR001775">
    <property type="entry name" value="GspD/PilQ"/>
</dbReference>
<reference evidence="4 5" key="1">
    <citation type="submission" date="2018-07" db="EMBL/GenBank/DDBJ databases">
        <title>Genomic Encyclopedia of Type Strains, Phase III (KMG-III): the genomes of soil and plant-associated and newly described type strains.</title>
        <authorList>
            <person name="Whitman W."/>
        </authorList>
    </citation>
    <scope>NUCLEOTIDE SEQUENCE [LARGE SCALE GENOMIC DNA]</scope>
    <source>
        <strain evidence="4 5">CECT 8488</strain>
    </source>
</reference>
<accession>A0A3D9HNH4</accession>
<dbReference type="PROSITE" id="PS50914">
    <property type="entry name" value="BON"/>
    <property type="match status" value="1"/>
</dbReference>
<evidence type="ECO:0000256" key="1">
    <source>
        <dbReference type="RuleBase" id="RU004003"/>
    </source>
</evidence>
<organism evidence="4 5">
    <name type="scientific">Aestuariispira insulae</name>
    <dbReference type="NCBI Taxonomy" id="1461337"/>
    <lineage>
        <taxon>Bacteria</taxon>
        <taxon>Pseudomonadati</taxon>
        <taxon>Pseudomonadota</taxon>
        <taxon>Alphaproteobacteria</taxon>
        <taxon>Rhodospirillales</taxon>
        <taxon>Kiloniellaceae</taxon>
        <taxon>Aestuariispira</taxon>
    </lineage>
</organism>
<feature type="chain" id="PRO_5017732105" evidence="2">
    <location>
        <begin position="22"/>
        <end position="457"/>
    </location>
</feature>
<comment type="caution">
    <text evidence="4">The sequence shown here is derived from an EMBL/GenBank/DDBJ whole genome shotgun (WGS) entry which is preliminary data.</text>
</comment>
<sequence>MKKFSVIKIAAALLLSQPVFLPGALGQAELEVLSGANRTLQVETSQGRLIRLPGRAETVFIADPTVADIQVKSPSLVYLSALKPGGTTLFAVDRNEQLLAQVTIKVTPDLVQLRHEIRTLYPDYDIAVSAVGSNVLVRGTVDSPLDAENIRRLAERTAGAPEVVLNQLNVASAGQINLRVRVAEITRDVQKQIGFNWTASKGGSFALSTFNTFNSNITQNTLTLAGNLGAFSLNTVIDALEQEGLLKILAEPNLTALTGETASFLAGGEFPILVPDSDGSVTIEFKQFGVSLAFTPTLITGGRINLHVRPEVSQLDNTNAVVLDTFQVPGLTTRRAETTVELGSGESFAIAGLIRNDVTHDVNKFPGLGDIPILGALFRSDDFQRDESELVIVVTPYVVKPVSSRRLALPTDGFAPTSDVERLLGKGMQRRNREVGEGVIVNEMGERVIGPVGFEFE</sequence>
<dbReference type="InterPro" id="IPR004846">
    <property type="entry name" value="T2SS/T3SS_dom"/>
</dbReference>
<feature type="signal peptide" evidence="2">
    <location>
        <begin position="1"/>
        <end position="21"/>
    </location>
</feature>
<dbReference type="InterPro" id="IPR050810">
    <property type="entry name" value="Bact_Secretion_Sys_Channel"/>
</dbReference>
<keyword evidence="2" id="KW-0732">Signal</keyword>
<dbReference type="Proteomes" id="UP000256845">
    <property type="component" value="Unassembled WGS sequence"/>
</dbReference>
<dbReference type="GO" id="GO:0015627">
    <property type="term" value="C:type II protein secretion system complex"/>
    <property type="evidence" value="ECO:0007669"/>
    <property type="project" value="TreeGrafter"/>
</dbReference>
<dbReference type="Pfam" id="PF04972">
    <property type="entry name" value="BON"/>
    <property type="match status" value="1"/>
</dbReference>
<dbReference type="RefSeq" id="WP_181905317.1">
    <property type="nucleotide sequence ID" value="NZ_QRDW01000004.1"/>
</dbReference>
<comment type="similarity">
    <text evidence="1">Belongs to the bacterial secretin family.</text>
</comment>
<dbReference type="PRINTS" id="PR00811">
    <property type="entry name" value="BCTERIALGSPD"/>
</dbReference>
<evidence type="ECO:0000313" key="4">
    <source>
        <dbReference type="EMBL" id="RED50851.1"/>
    </source>
</evidence>
<dbReference type="PANTHER" id="PTHR30332:SF17">
    <property type="entry name" value="TYPE IV PILIATION SYSTEM PROTEIN DR_0774-RELATED"/>
    <property type="match status" value="1"/>
</dbReference>
<evidence type="ECO:0000313" key="5">
    <source>
        <dbReference type="Proteomes" id="UP000256845"/>
    </source>
</evidence>
<dbReference type="EMBL" id="QRDW01000004">
    <property type="protein sequence ID" value="RED50851.1"/>
    <property type="molecule type" value="Genomic_DNA"/>
</dbReference>
<gene>
    <name evidence="4" type="ORF">DFP90_104123</name>
</gene>